<sequence length="174" mass="19718">MQHIPKTFIDRCMEQSPTIASNATKLSGNWAKQSIQFSRNRPVVHIFIQLLPNTAKVTMASDVYNFEDHDFKLGSLQFTGQKKAATVYPNGRSQSLKEACNLLGGHVMDIGIGILQKWKAIPNKESKRVCITERRFLGRAILDTKSAEVRQYGKVKMEQSKDPDNPYLCLHFGY</sequence>
<accession>A0AA39I8T4</accession>
<evidence type="ECO:0000313" key="1">
    <source>
        <dbReference type="EMBL" id="KAK0419948.1"/>
    </source>
</evidence>
<dbReference type="EMBL" id="JAUCMV010000002">
    <property type="protein sequence ID" value="KAK0419948.1"/>
    <property type="molecule type" value="Genomic_DNA"/>
</dbReference>
<reference evidence="1" key="1">
    <citation type="submission" date="2023-06" db="EMBL/GenBank/DDBJ databases">
        <title>Genomic analysis of the entomopathogenic nematode Steinernema hermaphroditum.</title>
        <authorList>
            <person name="Schwarz E.M."/>
            <person name="Heppert J.K."/>
            <person name="Baniya A."/>
            <person name="Schwartz H.T."/>
            <person name="Tan C.-H."/>
            <person name="Antoshechkin I."/>
            <person name="Sternberg P.W."/>
            <person name="Goodrich-Blair H."/>
            <person name="Dillman A.R."/>
        </authorList>
    </citation>
    <scope>NUCLEOTIDE SEQUENCE</scope>
    <source>
        <strain evidence="1">PS9179</strain>
        <tissue evidence="1">Whole animal</tissue>
    </source>
</reference>
<proteinExistence type="predicted"/>
<gene>
    <name evidence="1" type="ORF">QR680_014423</name>
</gene>
<protein>
    <submittedName>
        <fullName evidence="1">Uncharacterized protein</fullName>
    </submittedName>
</protein>
<keyword evidence="2" id="KW-1185">Reference proteome</keyword>
<dbReference type="AlphaFoldDB" id="A0AA39I8T4"/>
<organism evidence="1 2">
    <name type="scientific">Steinernema hermaphroditum</name>
    <dbReference type="NCBI Taxonomy" id="289476"/>
    <lineage>
        <taxon>Eukaryota</taxon>
        <taxon>Metazoa</taxon>
        <taxon>Ecdysozoa</taxon>
        <taxon>Nematoda</taxon>
        <taxon>Chromadorea</taxon>
        <taxon>Rhabditida</taxon>
        <taxon>Tylenchina</taxon>
        <taxon>Panagrolaimomorpha</taxon>
        <taxon>Strongyloidoidea</taxon>
        <taxon>Steinernematidae</taxon>
        <taxon>Steinernema</taxon>
    </lineage>
</organism>
<name>A0AA39I8T4_9BILA</name>
<comment type="caution">
    <text evidence="1">The sequence shown here is derived from an EMBL/GenBank/DDBJ whole genome shotgun (WGS) entry which is preliminary data.</text>
</comment>
<evidence type="ECO:0000313" key="2">
    <source>
        <dbReference type="Proteomes" id="UP001175271"/>
    </source>
</evidence>
<dbReference type="Proteomes" id="UP001175271">
    <property type="component" value="Unassembled WGS sequence"/>
</dbReference>